<gene>
    <name evidence="1" type="ORF">DQG23_40545</name>
</gene>
<dbReference type="AlphaFoldDB" id="A0A329LNN7"/>
<comment type="caution">
    <text evidence="1">The sequence shown here is derived from an EMBL/GenBank/DDBJ whole genome shotgun (WGS) entry which is preliminary data.</text>
</comment>
<organism evidence="1 2">
    <name type="scientific">Paenibacillus contaminans</name>
    <dbReference type="NCBI Taxonomy" id="450362"/>
    <lineage>
        <taxon>Bacteria</taxon>
        <taxon>Bacillati</taxon>
        <taxon>Bacillota</taxon>
        <taxon>Bacilli</taxon>
        <taxon>Bacillales</taxon>
        <taxon>Paenibacillaceae</taxon>
        <taxon>Paenibacillus</taxon>
    </lineage>
</organism>
<dbReference type="OrthoDB" id="2596663at2"/>
<sequence>MDRETVHEQFTDLGLERIEHIEKSTYRFHITSDVTGETYPLIVTTLTCEQGRTVMNFEEADFDTDANIPLHVRRAALDKLIELELLFLDRTAISLEQANNSSMAQDLDEMKKLGNEMKQMKTGSELLENNQIPDPRQ</sequence>
<accession>A0A329LNN7</accession>
<dbReference type="EMBL" id="QMFB01000055">
    <property type="protein sequence ID" value="RAV08816.1"/>
    <property type="molecule type" value="Genomic_DNA"/>
</dbReference>
<proteinExistence type="predicted"/>
<name>A0A329LNN7_9BACL</name>
<keyword evidence="2" id="KW-1185">Reference proteome</keyword>
<protein>
    <submittedName>
        <fullName evidence="1">Uncharacterized protein</fullName>
    </submittedName>
</protein>
<reference evidence="1 2" key="1">
    <citation type="journal article" date="2009" name="Int. J. Syst. Evol. Microbiol.">
        <title>Paenibacillus contaminans sp. nov., isolated from a contaminated laboratory plate.</title>
        <authorList>
            <person name="Chou J.H."/>
            <person name="Lee J.H."/>
            <person name="Lin M.C."/>
            <person name="Chang P.S."/>
            <person name="Arun A.B."/>
            <person name="Young C.C."/>
            <person name="Chen W.M."/>
        </authorList>
    </citation>
    <scope>NUCLEOTIDE SEQUENCE [LARGE SCALE GENOMIC DNA]</scope>
    <source>
        <strain evidence="1 2">CKOBP-6</strain>
    </source>
</reference>
<dbReference type="RefSeq" id="WP_113036743.1">
    <property type="nucleotide sequence ID" value="NZ_QMFB01000055.1"/>
</dbReference>
<evidence type="ECO:0000313" key="1">
    <source>
        <dbReference type="EMBL" id="RAV08816.1"/>
    </source>
</evidence>
<evidence type="ECO:0000313" key="2">
    <source>
        <dbReference type="Proteomes" id="UP000250369"/>
    </source>
</evidence>
<dbReference type="Proteomes" id="UP000250369">
    <property type="component" value="Unassembled WGS sequence"/>
</dbReference>